<feature type="non-terminal residue" evidence="2">
    <location>
        <position position="1"/>
    </location>
</feature>
<accession>A0ABD0P3G6</accession>
<sequence length="248" mass="26528">EVEMSATASEGESEGEADGPEVHEELPASIPAPLPSPPSTAGQPGVIVQSRCIYARGALPPGGISRISLPGRLSFRTLSREGLTTPLDRLPLPCTPWQPCKSTKLRRAMQELRVATGFALRATKVMSTVVVQERHLWLTLAQMADVDKARFLDAPISQGGLFGHTFSAVQKQTEAIKHILPHRDSATTSPGPQPPPARRRGRPPAASKKPAAEVHDARLAARRRAGRGRAAPPAPQGPATNTRRRSAK</sequence>
<organism evidence="2 3">
    <name type="scientific">Cirrhinus mrigala</name>
    <name type="common">Mrigala</name>
    <dbReference type="NCBI Taxonomy" id="683832"/>
    <lineage>
        <taxon>Eukaryota</taxon>
        <taxon>Metazoa</taxon>
        <taxon>Chordata</taxon>
        <taxon>Craniata</taxon>
        <taxon>Vertebrata</taxon>
        <taxon>Euteleostomi</taxon>
        <taxon>Actinopterygii</taxon>
        <taxon>Neopterygii</taxon>
        <taxon>Teleostei</taxon>
        <taxon>Ostariophysi</taxon>
        <taxon>Cypriniformes</taxon>
        <taxon>Cyprinidae</taxon>
        <taxon>Labeoninae</taxon>
        <taxon>Labeonini</taxon>
        <taxon>Cirrhinus</taxon>
    </lineage>
</organism>
<evidence type="ECO:0000313" key="2">
    <source>
        <dbReference type="EMBL" id="KAL0168632.1"/>
    </source>
</evidence>
<keyword evidence="3" id="KW-1185">Reference proteome</keyword>
<dbReference type="Proteomes" id="UP001529510">
    <property type="component" value="Unassembled WGS sequence"/>
</dbReference>
<proteinExistence type="predicted"/>
<name>A0ABD0P3G6_CIRMR</name>
<protein>
    <submittedName>
        <fullName evidence="2">Uncharacterized protein</fullName>
    </submittedName>
</protein>
<comment type="caution">
    <text evidence="2">The sequence shown here is derived from an EMBL/GenBank/DDBJ whole genome shotgun (WGS) entry which is preliminary data.</text>
</comment>
<feature type="compositionally biased region" description="Basic and acidic residues" evidence="1">
    <location>
        <begin position="210"/>
        <end position="219"/>
    </location>
</feature>
<reference evidence="2 3" key="1">
    <citation type="submission" date="2024-05" db="EMBL/GenBank/DDBJ databases">
        <title>Genome sequencing and assembly of Indian major carp, Cirrhinus mrigala (Hamilton, 1822).</title>
        <authorList>
            <person name="Mohindra V."/>
            <person name="Chowdhury L.M."/>
            <person name="Lal K."/>
            <person name="Jena J.K."/>
        </authorList>
    </citation>
    <scope>NUCLEOTIDE SEQUENCE [LARGE SCALE GENOMIC DNA]</scope>
    <source>
        <strain evidence="2">CM1030</strain>
        <tissue evidence="2">Blood</tissue>
    </source>
</reference>
<evidence type="ECO:0000313" key="3">
    <source>
        <dbReference type="Proteomes" id="UP001529510"/>
    </source>
</evidence>
<feature type="region of interest" description="Disordered" evidence="1">
    <location>
        <begin position="180"/>
        <end position="248"/>
    </location>
</feature>
<dbReference type="EMBL" id="JAMKFB020000018">
    <property type="protein sequence ID" value="KAL0168632.1"/>
    <property type="molecule type" value="Genomic_DNA"/>
</dbReference>
<feature type="non-terminal residue" evidence="2">
    <location>
        <position position="248"/>
    </location>
</feature>
<feature type="region of interest" description="Disordered" evidence="1">
    <location>
        <begin position="1"/>
        <end position="42"/>
    </location>
</feature>
<gene>
    <name evidence="2" type="ORF">M9458_036854</name>
</gene>
<evidence type="ECO:0000256" key="1">
    <source>
        <dbReference type="SAM" id="MobiDB-lite"/>
    </source>
</evidence>
<feature type="compositionally biased region" description="Low complexity" evidence="1">
    <location>
        <begin position="1"/>
        <end position="10"/>
    </location>
</feature>
<dbReference type="AlphaFoldDB" id="A0ABD0P3G6"/>